<evidence type="ECO:0000256" key="2">
    <source>
        <dbReference type="ARBA" id="ARBA00022729"/>
    </source>
</evidence>
<evidence type="ECO:0000313" key="3">
    <source>
        <dbReference type="EMBL" id="SFV54993.1"/>
    </source>
</evidence>
<dbReference type="PANTHER" id="PTHR34596:SF2">
    <property type="entry name" value="CHITOPORIN"/>
    <property type="match status" value="1"/>
</dbReference>
<dbReference type="GO" id="GO:0016020">
    <property type="term" value="C:membrane"/>
    <property type="evidence" value="ECO:0007669"/>
    <property type="project" value="InterPro"/>
</dbReference>
<name>A0A1W1BNA3_9ZZZZ</name>
<evidence type="ECO:0000256" key="1">
    <source>
        <dbReference type="ARBA" id="ARBA00022448"/>
    </source>
</evidence>
<dbReference type="GO" id="GO:0015288">
    <property type="term" value="F:porin activity"/>
    <property type="evidence" value="ECO:0007669"/>
    <property type="project" value="TreeGrafter"/>
</dbReference>
<dbReference type="AlphaFoldDB" id="A0A1W1BNA3"/>
<protein>
    <submittedName>
        <fullName evidence="3">TRAP-type uncharacterized transport system, fused permease component</fullName>
    </submittedName>
</protein>
<keyword evidence="2" id="KW-0732">Signal</keyword>
<dbReference type="Gene3D" id="2.40.160.10">
    <property type="entry name" value="Porin"/>
    <property type="match status" value="1"/>
</dbReference>
<keyword evidence="1" id="KW-0813">Transport</keyword>
<dbReference type="EMBL" id="FPHD01000028">
    <property type="protein sequence ID" value="SFV54993.1"/>
    <property type="molecule type" value="Genomic_DNA"/>
</dbReference>
<gene>
    <name evidence="3" type="ORF">MNB_SV-8-287</name>
</gene>
<dbReference type="PANTHER" id="PTHR34596">
    <property type="entry name" value="CHITOPORIN"/>
    <property type="match status" value="1"/>
</dbReference>
<sequence>MPFAFFFNNKLLLINGVDAADPNNPFMWKWITNPGEIGLIFITADAGMFAFPLTRQEWASTKTRGVERLMLLAVVPPMLIPNQFLVRYRFGVHFVRHRFWTIWISLFYAKKQSKKLNKGIKMKKSLLLSVAASTMIMAGGDITPVEPVVETTAPQTSSANSFTNALKNGKFSADMRLFYMDRSFDEDKTGKPDAKALTFGGIMKYESGNYYGFKFGLAYFGSHSVASIYDRSEGVGTSLLQPDGDDIAFLGEAYLQYTLSNTMFKVGRQRLSTPLMNDHDLRLLPSVYEAAIIQNKDIPDTMVEVGYVKRYSGFVSKLSGFDDQDTKWGKDGLGYIYVKNKSIDNLTLRGQYIKTLSDTDNTGTTVAINDYKYLDLKYTIPVGTNTYFKAQYGGNGYNNADDSVLLGAKAGTTFFNMVDVAVLYDKISDNKFKAVESGPMYSDWQQGYGPYEPSTAFGGQIIVRPIDGLSLKLGYVDVSSDTSLLVDDFTEFNLDAKYKINDWSKIRVRYSVKDQSSASEALRYDGIAGNGGREDRDDFRIIYYMNF</sequence>
<dbReference type="InterPro" id="IPR023614">
    <property type="entry name" value="Porin_dom_sf"/>
</dbReference>
<reference evidence="3" key="1">
    <citation type="submission" date="2016-10" db="EMBL/GenBank/DDBJ databases">
        <authorList>
            <person name="de Groot N.N."/>
        </authorList>
    </citation>
    <scope>NUCLEOTIDE SEQUENCE</scope>
</reference>
<dbReference type="InterPro" id="IPR005318">
    <property type="entry name" value="OM_porin_bac"/>
</dbReference>
<organism evidence="3">
    <name type="scientific">hydrothermal vent metagenome</name>
    <dbReference type="NCBI Taxonomy" id="652676"/>
    <lineage>
        <taxon>unclassified sequences</taxon>
        <taxon>metagenomes</taxon>
        <taxon>ecological metagenomes</taxon>
    </lineage>
</organism>
<dbReference type="Pfam" id="PF03573">
    <property type="entry name" value="OprD"/>
    <property type="match status" value="1"/>
</dbReference>
<accession>A0A1W1BNA3</accession>
<proteinExistence type="predicted"/>